<protein>
    <recommendedName>
        <fullName evidence="11">Biopolymer transporter ExbD</fullName>
    </recommendedName>
</protein>
<name>A0AA37T1S2_9GAMM</name>
<sequence>MRSVLNRDLQEEAELDVTPFMNLMIVLVPVLLVMMSFSQITVHEIRLPDLNQSSASSNDVPPSLEVKVTRKAIEVYYPSNTLIQTIPSKETKEGLVYDFSTLSLVMQEVKEQLAERKEVLIISDEDIEYQTLIATMDAVKSYKSVVVASVVEIELFPLVSLAGSSVK</sequence>
<evidence type="ECO:0000256" key="8">
    <source>
        <dbReference type="SAM" id="Phobius"/>
    </source>
</evidence>
<comment type="subcellular location">
    <subcellularLocation>
        <location evidence="1">Cell membrane</location>
        <topology evidence="1">Single-pass membrane protein</topology>
    </subcellularLocation>
    <subcellularLocation>
        <location evidence="7">Cell membrane</location>
        <topology evidence="7">Single-pass type II membrane protein</topology>
    </subcellularLocation>
</comment>
<keyword evidence="7" id="KW-0813">Transport</keyword>
<evidence type="ECO:0008006" key="11">
    <source>
        <dbReference type="Google" id="ProtNLM"/>
    </source>
</evidence>
<dbReference type="GO" id="GO:0022857">
    <property type="term" value="F:transmembrane transporter activity"/>
    <property type="evidence" value="ECO:0007669"/>
    <property type="project" value="InterPro"/>
</dbReference>
<feature type="transmembrane region" description="Helical" evidence="8">
    <location>
        <begin position="20"/>
        <end position="37"/>
    </location>
</feature>
<evidence type="ECO:0000256" key="1">
    <source>
        <dbReference type="ARBA" id="ARBA00004162"/>
    </source>
</evidence>
<dbReference type="RefSeq" id="WP_232591987.1">
    <property type="nucleotide sequence ID" value="NZ_BSPD01000030.1"/>
</dbReference>
<comment type="similarity">
    <text evidence="2 7">Belongs to the ExbD/TolR family.</text>
</comment>
<keyword evidence="5 8" id="KW-1133">Transmembrane helix</keyword>
<comment type="caution">
    <text evidence="9">The sequence shown here is derived from an EMBL/GenBank/DDBJ whole genome shotgun (WGS) entry which is preliminary data.</text>
</comment>
<organism evidence="9 10">
    <name type="scientific">Marinibactrum halimedae</name>
    <dbReference type="NCBI Taxonomy" id="1444977"/>
    <lineage>
        <taxon>Bacteria</taxon>
        <taxon>Pseudomonadati</taxon>
        <taxon>Pseudomonadota</taxon>
        <taxon>Gammaproteobacteria</taxon>
        <taxon>Cellvibrionales</taxon>
        <taxon>Cellvibrionaceae</taxon>
        <taxon>Marinibactrum</taxon>
    </lineage>
</organism>
<evidence type="ECO:0000256" key="3">
    <source>
        <dbReference type="ARBA" id="ARBA00022475"/>
    </source>
</evidence>
<evidence type="ECO:0000313" key="10">
    <source>
        <dbReference type="Proteomes" id="UP001156870"/>
    </source>
</evidence>
<evidence type="ECO:0000256" key="4">
    <source>
        <dbReference type="ARBA" id="ARBA00022692"/>
    </source>
</evidence>
<evidence type="ECO:0000256" key="7">
    <source>
        <dbReference type="RuleBase" id="RU003879"/>
    </source>
</evidence>
<evidence type="ECO:0000313" key="9">
    <source>
        <dbReference type="EMBL" id="GLS25515.1"/>
    </source>
</evidence>
<evidence type="ECO:0000256" key="2">
    <source>
        <dbReference type="ARBA" id="ARBA00005811"/>
    </source>
</evidence>
<evidence type="ECO:0000256" key="6">
    <source>
        <dbReference type="ARBA" id="ARBA00023136"/>
    </source>
</evidence>
<dbReference type="Pfam" id="PF02472">
    <property type="entry name" value="ExbD"/>
    <property type="match status" value="1"/>
</dbReference>
<keyword evidence="3" id="KW-1003">Cell membrane</keyword>
<accession>A0AA37T1S2</accession>
<dbReference type="GO" id="GO:0015031">
    <property type="term" value="P:protein transport"/>
    <property type="evidence" value="ECO:0007669"/>
    <property type="project" value="UniProtKB-KW"/>
</dbReference>
<dbReference type="InterPro" id="IPR003400">
    <property type="entry name" value="ExbD"/>
</dbReference>
<dbReference type="GO" id="GO:0005886">
    <property type="term" value="C:plasma membrane"/>
    <property type="evidence" value="ECO:0007669"/>
    <property type="project" value="UniProtKB-SubCell"/>
</dbReference>
<keyword evidence="6 8" id="KW-0472">Membrane</keyword>
<keyword evidence="7" id="KW-0653">Protein transport</keyword>
<dbReference type="Proteomes" id="UP001156870">
    <property type="component" value="Unassembled WGS sequence"/>
</dbReference>
<keyword evidence="4 7" id="KW-0812">Transmembrane</keyword>
<proteinExistence type="inferred from homology"/>
<evidence type="ECO:0000256" key="5">
    <source>
        <dbReference type="ARBA" id="ARBA00022989"/>
    </source>
</evidence>
<reference evidence="9 10" key="1">
    <citation type="journal article" date="2014" name="Int. J. Syst. Evol. Microbiol.">
        <title>Complete genome sequence of Corynebacterium casei LMG S-19264T (=DSM 44701T), isolated from a smear-ripened cheese.</title>
        <authorList>
            <consortium name="US DOE Joint Genome Institute (JGI-PGF)"/>
            <person name="Walter F."/>
            <person name="Albersmeier A."/>
            <person name="Kalinowski J."/>
            <person name="Ruckert C."/>
        </authorList>
    </citation>
    <scope>NUCLEOTIDE SEQUENCE [LARGE SCALE GENOMIC DNA]</scope>
    <source>
        <strain evidence="9 10">NBRC 110095</strain>
    </source>
</reference>
<dbReference type="AlphaFoldDB" id="A0AA37T1S2"/>
<gene>
    <name evidence="9" type="ORF">GCM10007877_12290</name>
</gene>
<dbReference type="EMBL" id="BSPD01000030">
    <property type="protein sequence ID" value="GLS25515.1"/>
    <property type="molecule type" value="Genomic_DNA"/>
</dbReference>
<keyword evidence="10" id="KW-1185">Reference proteome</keyword>